<organism evidence="1 2">
    <name type="scientific">Pseudomonas amygdali pv. lachrymans</name>
    <name type="common">Pseudomonas syringae pv. lachrymans</name>
    <dbReference type="NCBI Taxonomy" id="53707"/>
    <lineage>
        <taxon>Bacteria</taxon>
        <taxon>Pseudomonadati</taxon>
        <taxon>Pseudomonadota</taxon>
        <taxon>Gammaproteobacteria</taxon>
        <taxon>Pseudomonadales</taxon>
        <taxon>Pseudomonadaceae</taxon>
        <taxon>Pseudomonas</taxon>
        <taxon>Pseudomonas amygdali</taxon>
    </lineage>
</organism>
<protein>
    <submittedName>
        <fullName evidence="1">Uncharacterized protein</fullName>
    </submittedName>
</protein>
<evidence type="ECO:0000313" key="2">
    <source>
        <dbReference type="Proteomes" id="UP000050265"/>
    </source>
</evidence>
<reference evidence="1 2" key="1">
    <citation type="submission" date="2015-09" db="EMBL/GenBank/DDBJ databases">
        <title>Genome announcement of multiple Pseudomonas syringae strains.</title>
        <authorList>
            <person name="Thakur S."/>
            <person name="Wang P.W."/>
            <person name="Gong Y."/>
            <person name="Weir B.S."/>
            <person name="Guttman D.S."/>
        </authorList>
    </citation>
    <scope>NUCLEOTIDE SEQUENCE [LARGE SCALE GENOMIC DNA]</scope>
    <source>
        <strain evidence="1 2">ICMP3507</strain>
    </source>
</reference>
<name>A0A0P9W0I8_PSEAV</name>
<dbReference type="Proteomes" id="UP000050265">
    <property type="component" value="Unassembled WGS sequence"/>
</dbReference>
<gene>
    <name evidence="1" type="ORF">ALO35_02091</name>
</gene>
<dbReference type="PATRIC" id="fig|53707.9.peg.3026"/>
<dbReference type="AlphaFoldDB" id="A0A0P9W0I8"/>
<evidence type="ECO:0000313" key="1">
    <source>
        <dbReference type="EMBL" id="KPX76782.1"/>
    </source>
</evidence>
<comment type="caution">
    <text evidence="1">The sequence shown here is derived from an EMBL/GenBank/DDBJ whole genome shotgun (WGS) entry which is preliminary data.</text>
</comment>
<proteinExistence type="predicted"/>
<accession>A0A0P9W0I8</accession>
<dbReference type="EMBL" id="LJQP01000041">
    <property type="protein sequence ID" value="KPX76782.1"/>
    <property type="molecule type" value="Genomic_DNA"/>
</dbReference>
<sequence length="68" mass="7356">MSYAVASLIRRFRQEPLSTALIDAHAGWGGSLGSAALSLADGLHVVPEFPLLLKRVCVCSMSWNAWRA</sequence>